<proteinExistence type="predicted"/>
<keyword evidence="3" id="KW-1185">Reference proteome</keyword>
<dbReference type="InterPro" id="IPR006059">
    <property type="entry name" value="SBP"/>
</dbReference>
<protein>
    <submittedName>
        <fullName evidence="2">Extracellular solute-binding protein</fullName>
    </submittedName>
</protein>
<evidence type="ECO:0000256" key="1">
    <source>
        <dbReference type="SAM" id="SignalP"/>
    </source>
</evidence>
<keyword evidence="1" id="KW-0732">Signal</keyword>
<dbReference type="EMBL" id="JACXIY010000013">
    <property type="protein sequence ID" value="MBD2869142.1"/>
    <property type="molecule type" value="Genomic_DNA"/>
</dbReference>
<dbReference type="Proteomes" id="UP000632125">
    <property type="component" value="Unassembled WGS sequence"/>
</dbReference>
<dbReference type="Gene3D" id="3.40.190.10">
    <property type="entry name" value="Periplasmic binding protein-like II"/>
    <property type="match status" value="2"/>
</dbReference>
<gene>
    <name evidence="2" type="ORF">IDH41_11185</name>
</gene>
<dbReference type="SUPFAM" id="SSF53850">
    <property type="entry name" value="Periplasmic binding protein-like II"/>
    <property type="match status" value="1"/>
</dbReference>
<feature type="chain" id="PRO_5039533406" evidence="1">
    <location>
        <begin position="23"/>
        <end position="545"/>
    </location>
</feature>
<reference evidence="2" key="1">
    <citation type="submission" date="2020-09" db="EMBL/GenBank/DDBJ databases">
        <title>A novel bacterium of genus Paenibacillus, isolated from South China Sea.</title>
        <authorList>
            <person name="Huang H."/>
            <person name="Mo K."/>
            <person name="Hu Y."/>
        </authorList>
    </citation>
    <scope>NUCLEOTIDE SEQUENCE</scope>
    <source>
        <strain evidence="2">IB182493</strain>
    </source>
</reference>
<evidence type="ECO:0000313" key="3">
    <source>
        <dbReference type="Proteomes" id="UP000632125"/>
    </source>
</evidence>
<accession>A0A927CL16</accession>
<dbReference type="PANTHER" id="PTHR43649:SF12">
    <property type="entry name" value="DIACETYLCHITOBIOSE BINDING PROTEIN DASA"/>
    <property type="match status" value="1"/>
</dbReference>
<dbReference type="AlphaFoldDB" id="A0A927CL16"/>
<comment type="caution">
    <text evidence="2">The sequence shown here is derived from an EMBL/GenBank/DDBJ whole genome shotgun (WGS) entry which is preliminary data.</text>
</comment>
<dbReference type="RefSeq" id="WP_190860989.1">
    <property type="nucleotide sequence ID" value="NZ_JACXIY010000013.1"/>
</dbReference>
<dbReference type="PANTHER" id="PTHR43649">
    <property type="entry name" value="ARABINOSE-BINDING PROTEIN-RELATED"/>
    <property type="match status" value="1"/>
</dbReference>
<sequence length="545" mass="61082">MRTERKWLTMGMTVCLAGAVLAACSAKDNHNDAGEQGTGGAKGSITSSLYDRGSVPAKEGTMEDNRWTDWINENSPVNVKYVPIPRWESTEKFNTLFASGKAPDLLFEYSAGPKDTWYQQKQLLPLDDLINEHSTEYKQLLEKYPYLKKAGTLSDGKLYYVGRLNEVTPIRAIFVRKDWLDKLNLDVPTTTEEMFQVAQAFAQQDPDGNGKDDTYGMAISHQSSRTLDQVFQNMGFVLRGDQIVRAWDSAVAATEFRKRLYDEGIIDRDYLNDKNGEKAKQDFVTGKLGIYPVLLKWEQFTKNEYATLKQNVPDAEIIPIAYPESPAGAFNPTYQNPVQMTAAVNRGAKNPEAVVEFIDFLVKPSTATTLQFGLEGVHHERDASGCPVIMDGEHKSEVGYMTDATMLSSSSLVLEGKCGTANLFNTDIPLEKEGLELFEMGKEIYFDLSRPYSEITHSEHMPQLPSDLDVTMGQTGKAIDDLWVKAIVSGSAYSAQQALEDAKKIWENGRGPEAEEWMSNWYAENKDTAFLAKDIYDFVRQQEGQ</sequence>
<dbReference type="PROSITE" id="PS51257">
    <property type="entry name" value="PROKAR_LIPOPROTEIN"/>
    <property type="match status" value="1"/>
</dbReference>
<feature type="signal peptide" evidence="1">
    <location>
        <begin position="1"/>
        <end position="22"/>
    </location>
</feature>
<name>A0A927CL16_9BACL</name>
<organism evidence="2 3">
    <name type="scientific">Paenibacillus arenilitoris</name>
    <dbReference type="NCBI Taxonomy" id="2772299"/>
    <lineage>
        <taxon>Bacteria</taxon>
        <taxon>Bacillati</taxon>
        <taxon>Bacillota</taxon>
        <taxon>Bacilli</taxon>
        <taxon>Bacillales</taxon>
        <taxon>Paenibacillaceae</taxon>
        <taxon>Paenibacillus</taxon>
    </lineage>
</organism>
<evidence type="ECO:0000313" key="2">
    <source>
        <dbReference type="EMBL" id="MBD2869142.1"/>
    </source>
</evidence>
<dbReference type="InterPro" id="IPR050490">
    <property type="entry name" value="Bact_solute-bd_prot1"/>
</dbReference>
<dbReference type="Pfam" id="PF01547">
    <property type="entry name" value="SBP_bac_1"/>
    <property type="match status" value="1"/>
</dbReference>